<evidence type="ECO:0008006" key="4">
    <source>
        <dbReference type="Google" id="ProtNLM"/>
    </source>
</evidence>
<feature type="transmembrane region" description="Helical" evidence="1">
    <location>
        <begin position="106"/>
        <end position="127"/>
    </location>
</feature>
<accession>A0ABQ2DCE8</accession>
<dbReference type="Pfam" id="PF19851">
    <property type="entry name" value="DUF6326"/>
    <property type="match status" value="1"/>
</dbReference>
<dbReference type="EMBL" id="BMOD01000024">
    <property type="protein sequence ID" value="GGJ51884.1"/>
    <property type="molecule type" value="Genomic_DNA"/>
</dbReference>
<sequence length="143" mass="15619">MKPIERQTVLSTLWIFAILNYLYADVLGLMDGPLLKQYLSGTINGITVTPGFLFLSGVLMEIAIVMVPVSRLVPAGPWNRWLNVGAALIHTLAVAGSLFVGPKAYYVFFASIEIMTTLAILVLAWSWKTAPSMPHNQPSALNT</sequence>
<dbReference type="RefSeq" id="WP_189006599.1">
    <property type="nucleotide sequence ID" value="NZ_BMOD01000024.1"/>
</dbReference>
<proteinExistence type="predicted"/>
<name>A0ABQ2DCE8_9DEIO</name>
<protein>
    <recommendedName>
        <fullName evidence="4">DoxX family protein</fullName>
    </recommendedName>
</protein>
<feature type="transmembrane region" description="Helical" evidence="1">
    <location>
        <begin position="48"/>
        <end position="69"/>
    </location>
</feature>
<evidence type="ECO:0000313" key="2">
    <source>
        <dbReference type="EMBL" id="GGJ51884.1"/>
    </source>
</evidence>
<keyword evidence="3" id="KW-1185">Reference proteome</keyword>
<reference evidence="3" key="1">
    <citation type="journal article" date="2019" name="Int. J. Syst. Evol. Microbiol.">
        <title>The Global Catalogue of Microorganisms (GCM) 10K type strain sequencing project: providing services to taxonomists for standard genome sequencing and annotation.</title>
        <authorList>
            <consortium name="The Broad Institute Genomics Platform"/>
            <consortium name="The Broad Institute Genome Sequencing Center for Infectious Disease"/>
            <person name="Wu L."/>
            <person name="Ma J."/>
        </authorList>
    </citation>
    <scope>NUCLEOTIDE SEQUENCE [LARGE SCALE GENOMIC DNA]</scope>
    <source>
        <strain evidence="3">JCM 14370</strain>
    </source>
</reference>
<gene>
    <name evidence="2" type="ORF">GCM10008938_42390</name>
</gene>
<organism evidence="2 3">
    <name type="scientific">Deinococcus roseus</name>
    <dbReference type="NCBI Taxonomy" id="392414"/>
    <lineage>
        <taxon>Bacteria</taxon>
        <taxon>Thermotogati</taxon>
        <taxon>Deinococcota</taxon>
        <taxon>Deinococci</taxon>
        <taxon>Deinococcales</taxon>
        <taxon>Deinococcaceae</taxon>
        <taxon>Deinococcus</taxon>
    </lineage>
</organism>
<comment type="caution">
    <text evidence="2">The sequence shown here is derived from an EMBL/GenBank/DDBJ whole genome shotgun (WGS) entry which is preliminary data.</text>
</comment>
<keyword evidence="1" id="KW-0812">Transmembrane</keyword>
<feature type="transmembrane region" description="Helical" evidence="1">
    <location>
        <begin position="81"/>
        <end position="100"/>
    </location>
</feature>
<dbReference type="Proteomes" id="UP000632222">
    <property type="component" value="Unassembled WGS sequence"/>
</dbReference>
<keyword evidence="1" id="KW-1133">Transmembrane helix</keyword>
<keyword evidence="1" id="KW-0472">Membrane</keyword>
<evidence type="ECO:0000313" key="3">
    <source>
        <dbReference type="Proteomes" id="UP000632222"/>
    </source>
</evidence>
<evidence type="ECO:0000256" key="1">
    <source>
        <dbReference type="SAM" id="Phobius"/>
    </source>
</evidence>
<dbReference type="InterPro" id="IPR046289">
    <property type="entry name" value="DUF6326"/>
</dbReference>